<dbReference type="Proteomes" id="UP000029714">
    <property type="component" value="Unassembled WGS sequence"/>
</dbReference>
<reference evidence="4" key="3">
    <citation type="submission" date="2018-04" db="EMBL/GenBank/DDBJ databases">
        <authorList>
            <person name="Sheh A."/>
            <person name="Shen Z."/>
            <person name="Mannion A.J."/>
            <person name="Fox J.G."/>
        </authorList>
    </citation>
    <scope>NUCLEOTIDE SEQUENCE</scope>
    <source>
        <strain evidence="4">MIT 97-6194</strain>
    </source>
</reference>
<evidence type="ECO:0008006" key="7">
    <source>
        <dbReference type="Google" id="ProtNLM"/>
    </source>
</evidence>
<evidence type="ECO:0000256" key="1">
    <source>
        <dbReference type="SAM" id="Phobius"/>
    </source>
</evidence>
<dbReference type="EMBL" id="QBIU01000001">
    <property type="protein sequence ID" value="MWV69358.1"/>
    <property type="molecule type" value="Genomic_DNA"/>
</dbReference>
<dbReference type="EMBL" id="JRMP02000004">
    <property type="protein sequence ID" value="TLD95015.1"/>
    <property type="molecule type" value="Genomic_DNA"/>
</dbReference>
<reference evidence="3 6" key="4">
    <citation type="submission" date="2019-12" db="EMBL/GenBank/DDBJ databases">
        <title>Multi-Generational Helicobacter saguini Isolates.</title>
        <authorList>
            <person name="Mannion A."/>
            <person name="Shen Z."/>
            <person name="Fox J.G."/>
        </authorList>
    </citation>
    <scope>NUCLEOTIDE SEQUENCE [LARGE SCALE GENOMIC DNA]</scope>
    <source>
        <strain evidence="3">16-048</strain>
        <strain evidence="6">16-048 (F4)</strain>
    </source>
</reference>
<protein>
    <recommendedName>
        <fullName evidence="7">Outer membrane protein beta-barrel domain-containing protein</fullName>
    </recommendedName>
</protein>
<dbReference type="RefSeq" id="WP_034572907.1">
    <property type="nucleotide sequence ID" value="NZ_JRMP02000004.1"/>
</dbReference>
<keyword evidence="1" id="KW-0472">Membrane</keyword>
<dbReference type="AlphaFoldDB" id="A0A347VSY2"/>
<evidence type="ECO:0000313" key="3">
    <source>
        <dbReference type="EMBL" id="MWV69358.1"/>
    </source>
</evidence>
<feature type="chain" id="PRO_5036063096" description="Outer membrane protein beta-barrel domain-containing protein" evidence="2">
    <location>
        <begin position="21"/>
        <end position="153"/>
    </location>
</feature>
<feature type="transmembrane region" description="Helical" evidence="1">
    <location>
        <begin position="30"/>
        <end position="51"/>
    </location>
</feature>
<feature type="transmembrane region" description="Helical" evidence="1">
    <location>
        <begin position="96"/>
        <end position="118"/>
    </location>
</feature>
<keyword evidence="5" id="KW-1185">Reference proteome</keyword>
<sequence>MKKLSVSLCGLLLCGSLAHAAGHGFVGANLGVWGQYSVLNIGVLGGYHYYLPGSMQTSGLRQGIRGYGAVNWAVLTSAFFHVGVDYTIDFTPKSRYVWGAFGGFSLGGIAGSGGGFGYSVNVGGSLEMHNRHRFELSLGWGYQFMNLRYIFKL</sequence>
<reference evidence="4 5" key="2">
    <citation type="journal article" date="2016" name="Infect. Immun.">
        <title>Helicobacter saguini, a Novel Helicobacter Isolated from Cotton-Top Tamarins with Ulcerative Colitis, Has Proinflammatory Properties and Induces Typhlocolitis and Dysplasia in Gnotobiotic IL-10-/- Mice.</title>
        <authorList>
            <person name="Shen Z."/>
            <person name="Mannion A."/>
            <person name="Whary M.T."/>
            <person name="Muthupalani S."/>
            <person name="Sheh A."/>
            <person name="Feng Y."/>
            <person name="Gong G."/>
            <person name="Vandamme P."/>
            <person name="Holcombe H.R."/>
            <person name="Paster B.J."/>
            <person name="Fox J.G."/>
        </authorList>
    </citation>
    <scope>NUCLEOTIDE SEQUENCE [LARGE SCALE GENOMIC DNA]</scope>
    <source>
        <strain evidence="4 5">MIT 97-6194</strain>
    </source>
</reference>
<name>A0A347VSY2_9HELI</name>
<evidence type="ECO:0000256" key="2">
    <source>
        <dbReference type="SAM" id="SignalP"/>
    </source>
</evidence>
<organism evidence="4 5">
    <name type="scientific">Helicobacter saguini</name>
    <dbReference type="NCBI Taxonomy" id="1548018"/>
    <lineage>
        <taxon>Bacteria</taxon>
        <taxon>Pseudomonadati</taxon>
        <taxon>Campylobacterota</taxon>
        <taxon>Epsilonproteobacteria</taxon>
        <taxon>Campylobacterales</taxon>
        <taxon>Helicobacteraceae</taxon>
        <taxon>Helicobacter</taxon>
    </lineage>
</organism>
<proteinExistence type="predicted"/>
<keyword evidence="2" id="KW-0732">Signal</keyword>
<evidence type="ECO:0000313" key="6">
    <source>
        <dbReference type="Proteomes" id="UP000477070"/>
    </source>
</evidence>
<gene>
    <name evidence="3" type="ORF">DCO61_04885</name>
    <name evidence="4" type="ORF">LS64_003635</name>
</gene>
<keyword evidence="1" id="KW-1133">Transmembrane helix</keyword>
<evidence type="ECO:0000313" key="5">
    <source>
        <dbReference type="Proteomes" id="UP000029714"/>
    </source>
</evidence>
<evidence type="ECO:0000313" key="4">
    <source>
        <dbReference type="EMBL" id="TLD95015.1"/>
    </source>
</evidence>
<reference evidence="4 5" key="1">
    <citation type="journal article" date="2014" name="Genome Announc.">
        <title>Draft genome sequences of eight enterohepatic helicobacter species isolated from both laboratory and wild rodents.</title>
        <authorList>
            <person name="Sheh A."/>
            <person name="Shen Z."/>
            <person name="Fox J.G."/>
        </authorList>
    </citation>
    <scope>NUCLEOTIDE SEQUENCE [LARGE SCALE GENOMIC DNA]</scope>
    <source>
        <strain evidence="4 5">MIT 97-6194</strain>
    </source>
</reference>
<feature type="transmembrane region" description="Helical" evidence="1">
    <location>
        <begin position="63"/>
        <end position="84"/>
    </location>
</feature>
<dbReference type="Proteomes" id="UP000477070">
    <property type="component" value="Unassembled WGS sequence"/>
</dbReference>
<accession>A0A347VSY2</accession>
<comment type="caution">
    <text evidence="4">The sequence shown here is derived from an EMBL/GenBank/DDBJ whole genome shotgun (WGS) entry which is preliminary data.</text>
</comment>
<feature type="signal peptide" evidence="2">
    <location>
        <begin position="1"/>
        <end position="20"/>
    </location>
</feature>
<keyword evidence="1" id="KW-0812">Transmembrane</keyword>